<dbReference type="OrthoDB" id="5957434at2"/>
<dbReference type="InterPro" id="IPR018648">
    <property type="entry name" value="DUF2076"/>
</dbReference>
<feature type="compositionally biased region" description="Basic and acidic residues" evidence="1">
    <location>
        <begin position="189"/>
        <end position="202"/>
    </location>
</feature>
<evidence type="ECO:0000313" key="3">
    <source>
        <dbReference type="Proteomes" id="UP000027987"/>
    </source>
</evidence>
<dbReference type="Proteomes" id="UP000027987">
    <property type="component" value="Chromosome"/>
</dbReference>
<protein>
    <recommendedName>
        <fullName evidence="4">ABC transporter substrate-binding protein</fullName>
    </recommendedName>
</protein>
<accession>A0A075K2Y1</accession>
<dbReference type="EMBL" id="CP008884">
    <property type="protein sequence ID" value="AIF48385.1"/>
    <property type="molecule type" value="Genomic_DNA"/>
</dbReference>
<feature type="region of interest" description="Disordered" evidence="1">
    <location>
        <begin position="186"/>
        <end position="227"/>
    </location>
</feature>
<gene>
    <name evidence="2" type="ORF">HY57_14615</name>
</gene>
<evidence type="ECO:0000256" key="1">
    <source>
        <dbReference type="SAM" id="MobiDB-lite"/>
    </source>
</evidence>
<evidence type="ECO:0008006" key="4">
    <source>
        <dbReference type="Google" id="ProtNLM"/>
    </source>
</evidence>
<dbReference type="STRING" id="1217721.HY57_14615"/>
<proteinExistence type="predicted"/>
<dbReference type="HOGENOM" id="CLU_082335_3_0_6"/>
<name>A0A075K2Y1_9GAMM</name>
<sequence>MTPQEQQLIDDFLQRLVAAGSVAKDPQADALIRQRLAAQPDALYLLVQRSLLQQQALDSAKAQIAQLQSQLASQQGGGSFLGGQPPSPAWGATPPPMPQQPMPQQAPPSWRDRLFGSAPAQPAPTAAAAPGFLSQAATTAAGVAGGMFLFDGIENLLGGHHGGGGFFGGGGQPTVVENITENNTYYDDNNDRLTDHRDRDDFASNDFTSTNDFDDDNGGGFDDNNWA</sequence>
<dbReference type="RefSeq" id="WP_026033978.1">
    <property type="nucleotide sequence ID" value="NZ_ALOY01000159.1"/>
</dbReference>
<feature type="compositionally biased region" description="Pro residues" evidence="1">
    <location>
        <begin position="85"/>
        <end position="106"/>
    </location>
</feature>
<dbReference type="PATRIC" id="fig|1217721.7.peg.3000"/>
<reference evidence="2 3" key="1">
    <citation type="submission" date="2014-07" db="EMBL/GenBank/DDBJ databases">
        <title>Complete Genome Sequence of Dyella japonica Strain A8 Isolated from Malaysian Tropical Soil.</title>
        <authorList>
            <person name="Hui R.K.H."/>
            <person name="Chen J.-W."/>
            <person name="Chan K.-G."/>
            <person name="Leung F.C.C."/>
        </authorList>
    </citation>
    <scope>NUCLEOTIDE SEQUENCE [LARGE SCALE GENOMIC DNA]</scope>
    <source>
        <strain evidence="2 3">A8</strain>
    </source>
</reference>
<dbReference type="AlphaFoldDB" id="A0A075K2Y1"/>
<dbReference type="KEGG" id="dja:HY57_14615"/>
<organism evidence="2 3">
    <name type="scientific">Dyella japonica A8</name>
    <dbReference type="NCBI Taxonomy" id="1217721"/>
    <lineage>
        <taxon>Bacteria</taxon>
        <taxon>Pseudomonadati</taxon>
        <taxon>Pseudomonadota</taxon>
        <taxon>Gammaproteobacteria</taxon>
        <taxon>Lysobacterales</taxon>
        <taxon>Rhodanobacteraceae</taxon>
        <taxon>Dyella</taxon>
    </lineage>
</organism>
<feature type="region of interest" description="Disordered" evidence="1">
    <location>
        <begin position="74"/>
        <end position="110"/>
    </location>
</feature>
<keyword evidence="3" id="KW-1185">Reference proteome</keyword>
<dbReference type="Pfam" id="PF09849">
    <property type="entry name" value="DUF2076"/>
    <property type="match status" value="1"/>
</dbReference>
<evidence type="ECO:0000313" key="2">
    <source>
        <dbReference type="EMBL" id="AIF48385.1"/>
    </source>
</evidence>